<dbReference type="KEGG" id="cchl:FPL14_11275"/>
<dbReference type="InterPro" id="IPR005835">
    <property type="entry name" value="NTP_transferase_dom"/>
</dbReference>
<dbReference type="InterPro" id="IPR050486">
    <property type="entry name" value="Mannose-1P_guanyltransferase"/>
</dbReference>
<dbReference type="InterPro" id="IPR046342">
    <property type="entry name" value="CBS_dom_sf"/>
</dbReference>
<dbReference type="Pfam" id="PF00571">
    <property type="entry name" value="CBS"/>
    <property type="match status" value="2"/>
</dbReference>
<name>A0A7G5BXL6_9BACL</name>
<dbReference type="SMART" id="SM00116">
    <property type="entry name" value="CBS"/>
    <property type="match status" value="2"/>
</dbReference>
<dbReference type="RefSeq" id="WP_182303039.1">
    <property type="nucleotide sequence ID" value="NZ_CP041969.1"/>
</dbReference>
<dbReference type="SUPFAM" id="SSF53448">
    <property type="entry name" value="Nucleotide-diphospho-sugar transferases"/>
    <property type="match status" value="1"/>
</dbReference>
<dbReference type="InterPro" id="IPR000644">
    <property type="entry name" value="CBS_dom"/>
</dbReference>
<dbReference type="Proteomes" id="UP000515679">
    <property type="component" value="Chromosome"/>
</dbReference>
<dbReference type="SUPFAM" id="SSF54631">
    <property type="entry name" value="CBS-domain pair"/>
    <property type="match status" value="1"/>
</dbReference>
<dbReference type="PROSITE" id="PS51371">
    <property type="entry name" value="CBS"/>
    <property type="match status" value="2"/>
</dbReference>
<keyword evidence="1" id="KW-0129">CBS domain</keyword>
<dbReference type="PANTHER" id="PTHR22572">
    <property type="entry name" value="SUGAR-1-PHOSPHATE GUANYL TRANSFERASE"/>
    <property type="match status" value="1"/>
</dbReference>
<gene>
    <name evidence="3" type="ORF">FPL14_11275</name>
</gene>
<dbReference type="CDD" id="cd06426">
    <property type="entry name" value="NTP_transferase_like_2"/>
    <property type="match status" value="1"/>
</dbReference>
<evidence type="ECO:0000313" key="4">
    <source>
        <dbReference type="Proteomes" id="UP000515679"/>
    </source>
</evidence>
<dbReference type="AlphaFoldDB" id="A0A7G5BXL6"/>
<dbReference type="Gene3D" id="3.90.550.10">
    <property type="entry name" value="Spore Coat Polysaccharide Biosynthesis Protein SpsA, Chain A"/>
    <property type="match status" value="1"/>
</dbReference>
<feature type="domain" description="CBS" evidence="2">
    <location>
        <begin position="66"/>
        <end position="122"/>
    </location>
</feature>
<keyword evidence="4" id="KW-1185">Reference proteome</keyword>
<evidence type="ECO:0000256" key="1">
    <source>
        <dbReference type="PROSITE-ProRule" id="PRU00703"/>
    </source>
</evidence>
<sequence>MNNWRASLVLRSESILNVIHAIDNNSMQIALIVDESDYLLGTVTDGDIRRAILRGHSLENAITDIMNRSPIIANPAQDRREVLAIMRKRQINHIPIVNNDGYVVGLETIHSIVSPELRDNRVVLMAGGLGSRLRPLTDDCPKPLLKVGGKPVLETTIENLISYGLNKFTLTVNYKAEMLVEHFGDGSKWGVDIDYIFEEKRMGTAGALSLLKRNPEQSFIVMNGDLLTKVNIAGLLDYHESQDSVATMCVRDYEIQVPYGVINVMNERLVSIEEKPVYRHFVNAGIYVLNPQTLSIIPKNEFYDMTTFFEDLIKNNERTSIFPIREYWLDIGKMEDYERANGEFSKVFG</sequence>
<dbReference type="Gene3D" id="3.10.580.10">
    <property type="entry name" value="CBS-domain"/>
    <property type="match status" value="1"/>
</dbReference>
<dbReference type="Pfam" id="PF00483">
    <property type="entry name" value="NTP_transferase"/>
    <property type="match status" value="1"/>
</dbReference>
<evidence type="ECO:0000313" key="3">
    <source>
        <dbReference type="EMBL" id="QMV41700.1"/>
    </source>
</evidence>
<organism evidence="3 4">
    <name type="scientific">Cohnella cholangitidis</name>
    <dbReference type="NCBI Taxonomy" id="2598458"/>
    <lineage>
        <taxon>Bacteria</taxon>
        <taxon>Bacillati</taxon>
        <taxon>Bacillota</taxon>
        <taxon>Bacilli</taxon>
        <taxon>Bacillales</taxon>
        <taxon>Paenibacillaceae</taxon>
        <taxon>Cohnella</taxon>
    </lineage>
</organism>
<proteinExistence type="predicted"/>
<dbReference type="InterPro" id="IPR029044">
    <property type="entry name" value="Nucleotide-diphossugar_trans"/>
</dbReference>
<feature type="domain" description="CBS" evidence="2">
    <location>
        <begin position="1"/>
        <end position="58"/>
    </location>
</feature>
<protein>
    <submittedName>
        <fullName evidence="3">CBS domain-containing protein</fullName>
    </submittedName>
</protein>
<evidence type="ECO:0000259" key="2">
    <source>
        <dbReference type="PROSITE" id="PS51371"/>
    </source>
</evidence>
<dbReference type="EMBL" id="CP041969">
    <property type="protein sequence ID" value="QMV41700.1"/>
    <property type="molecule type" value="Genomic_DNA"/>
</dbReference>
<dbReference type="CDD" id="cd04607">
    <property type="entry name" value="CBS_pair_NTP_transferase_assoc"/>
    <property type="match status" value="1"/>
</dbReference>
<reference evidence="3 4" key="1">
    <citation type="submission" date="2019-07" db="EMBL/GenBank/DDBJ databases">
        <authorList>
            <person name="Kim J.K."/>
            <person name="Cheong H.-M."/>
            <person name="Choi Y."/>
            <person name="Hwang K.J."/>
            <person name="Lee S."/>
            <person name="Choi C."/>
        </authorList>
    </citation>
    <scope>NUCLEOTIDE SEQUENCE [LARGE SCALE GENOMIC DNA]</scope>
    <source>
        <strain evidence="3 4">KS 22</strain>
    </source>
</reference>
<accession>A0A7G5BXL6</accession>